<dbReference type="InterPro" id="IPR019734">
    <property type="entry name" value="TPR_rpt"/>
</dbReference>
<dbReference type="InterPro" id="IPR053137">
    <property type="entry name" value="NLR-like"/>
</dbReference>
<dbReference type="Pfam" id="PF13374">
    <property type="entry name" value="TPR_10"/>
    <property type="match status" value="3"/>
</dbReference>
<dbReference type="Proteomes" id="UP001447516">
    <property type="component" value="Unassembled WGS sequence"/>
</dbReference>
<evidence type="ECO:0000313" key="2">
    <source>
        <dbReference type="EMBL" id="MEN3537954.1"/>
    </source>
</evidence>
<dbReference type="PANTHER" id="PTHR46082:SF6">
    <property type="entry name" value="AAA+ ATPASE DOMAIN-CONTAINING PROTEIN-RELATED"/>
    <property type="match status" value="1"/>
</dbReference>
<dbReference type="Gene3D" id="3.40.50.300">
    <property type="entry name" value="P-loop containing nucleotide triphosphate hydrolases"/>
    <property type="match status" value="1"/>
</dbReference>
<dbReference type="SMART" id="SM00028">
    <property type="entry name" value="TPR"/>
    <property type="match status" value="6"/>
</dbReference>
<sequence>MRDDHTADFFICHADDDVQWAEWIAVELEGAGYGVILKPWDFRPGHNLLAKLDEALARSRHTLCLLSGAAEAVQAAVRAAAQSQDAEGKDRALIPVLVAECERPPLLAAYVPIDLRDVDEDEARRRLLNGVAERAERVASGGFPKAAGKRVRFPAADPEAWQLRGQRPNPDFVGRDNELTDLYRAFRANRPASAIQAITGLGGLGKTQLAIQYAHRYGSAYDVVWWVRAEDPTTLRGDYAELAKELGLPFDQDDQAVPALRQMLHRRRDWLLIFDNAEDPEQILPLLPDRLLGHVLITSRLRDWRHAEARHLEVLPTAAAVEYLQRKGRVTNADTARELAEALGGLPLALAQAAGVIAEGMSAADYLGQLQQQSPELFRQGRAGDNEATIASTWRVSFERLASQSVAAVALLRLAAFLGAEAIPLSRLTPVPDTPADLAEALTDPLRRLDVTRALRKYSLADTEDGLLSIHRIVQAVTRADLGAEEPRWAGLALATIAVAFPDDVRDPKIWPDCETMLAHAVAAAQHVVRLGVAPEETAGLLERVARYLLQRGRLDHSQSVIEDALAVAGRMPHDDPEYLRCRNTQGLLLLAQGRLAAARKAQEEVYETRTRALGPHDIDTLRVGRDLVEALYHQGHLTQAKQLQDRLVHEFTVTLGRDDLETITAVAYQATLLSDAGQYEEARILEEQVLGARRQLLGDHHPDTLTAMANLAATLRRQGHLDQARTLNEQVLDARRQLLGDHHPHTLDAISGLAATLHDQGELDQARTLTEQVLDARRQLLGDHHLHTLDAMSGLAATFYAQGELGRARTLDEQVLDARRQLLGDHHPDTLTAMANLAATLHDQGELDQARNLTEHVLDARRQLLGDHHPDTLTAMANLAATLRDQGELDQARTLNEHVLDARRQLLGHHHPDTLTSMANLATTLRDQGELDQARTLNEQVLDARRRLLGHHHPDTLRAMAGLATTLSGHGEKARAHSLLVTALTTSERTFGKKHTITTWLAWRLVSLHNARHEAPRRKAIVIENLSWLAKEPSNRLTGEQKSIRERVKAFFGGGKPGGRRPSKRKR</sequence>
<comment type="caution">
    <text evidence="2">The sequence shown here is derived from an EMBL/GenBank/DDBJ whole genome shotgun (WGS) entry which is preliminary data.</text>
</comment>
<dbReference type="SUPFAM" id="SSF52540">
    <property type="entry name" value="P-loop containing nucleoside triphosphate hydrolases"/>
    <property type="match status" value="1"/>
</dbReference>
<evidence type="ECO:0000313" key="3">
    <source>
        <dbReference type="Proteomes" id="UP001447516"/>
    </source>
</evidence>
<feature type="domain" description="TIR" evidence="1">
    <location>
        <begin position="5"/>
        <end position="135"/>
    </location>
</feature>
<organism evidence="2 3">
    <name type="scientific">Microbispora maris</name>
    <dbReference type="NCBI Taxonomy" id="3144104"/>
    <lineage>
        <taxon>Bacteria</taxon>
        <taxon>Bacillati</taxon>
        <taxon>Actinomycetota</taxon>
        <taxon>Actinomycetes</taxon>
        <taxon>Streptosporangiales</taxon>
        <taxon>Streptosporangiaceae</taxon>
        <taxon>Microbispora</taxon>
    </lineage>
</organism>
<dbReference type="NCBIfam" id="NF040586">
    <property type="entry name" value="FxSxx_TPR"/>
    <property type="match status" value="1"/>
</dbReference>
<gene>
    <name evidence="2" type="primary">fxsT</name>
    <name evidence="2" type="ORF">AAH991_22760</name>
</gene>
<dbReference type="Gene3D" id="3.40.50.10140">
    <property type="entry name" value="Toll/interleukin-1 receptor homology (TIR) domain"/>
    <property type="match status" value="1"/>
</dbReference>
<dbReference type="EMBL" id="JBDJAW010000019">
    <property type="protein sequence ID" value="MEN3537954.1"/>
    <property type="molecule type" value="Genomic_DNA"/>
</dbReference>
<dbReference type="InterPro" id="IPR011990">
    <property type="entry name" value="TPR-like_helical_dom_sf"/>
</dbReference>
<dbReference type="PROSITE" id="PS50104">
    <property type="entry name" value="TIR"/>
    <property type="match status" value="1"/>
</dbReference>
<dbReference type="Pfam" id="PF00931">
    <property type="entry name" value="NB-ARC"/>
    <property type="match status" value="1"/>
</dbReference>
<dbReference type="InterPro" id="IPR000157">
    <property type="entry name" value="TIR_dom"/>
</dbReference>
<dbReference type="Pfam" id="PF13676">
    <property type="entry name" value="TIR_2"/>
    <property type="match status" value="1"/>
</dbReference>
<dbReference type="InterPro" id="IPR035897">
    <property type="entry name" value="Toll_tir_struct_dom_sf"/>
</dbReference>
<evidence type="ECO:0000259" key="1">
    <source>
        <dbReference type="PROSITE" id="PS50104"/>
    </source>
</evidence>
<dbReference type="InterPro" id="IPR002182">
    <property type="entry name" value="NB-ARC"/>
</dbReference>
<proteinExistence type="predicted"/>
<keyword evidence="3" id="KW-1185">Reference proteome</keyword>
<dbReference type="SUPFAM" id="SSF48452">
    <property type="entry name" value="TPR-like"/>
    <property type="match status" value="4"/>
</dbReference>
<protein>
    <submittedName>
        <fullName evidence="2">FxSxx-COOH system tetratricopeptide repeat protein</fullName>
    </submittedName>
</protein>
<accession>A0ABV0ARQ5</accession>
<dbReference type="PANTHER" id="PTHR46082">
    <property type="entry name" value="ATP/GTP-BINDING PROTEIN-RELATED"/>
    <property type="match status" value="1"/>
</dbReference>
<dbReference type="InterPro" id="IPR027417">
    <property type="entry name" value="P-loop_NTPase"/>
</dbReference>
<dbReference type="Gene3D" id="1.25.40.10">
    <property type="entry name" value="Tetratricopeptide repeat domain"/>
    <property type="match status" value="3"/>
</dbReference>
<dbReference type="RefSeq" id="WP_346227906.1">
    <property type="nucleotide sequence ID" value="NZ_JBDJAW010000019.1"/>
</dbReference>
<dbReference type="Pfam" id="PF13424">
    <property type="entry name" value="TPR_12"/>
    <property type="match status" value="3"/>
</dbReference>
<dbReference type="SUPFAM" id="SSF52200">
    <property type="entry name" value="Toll/Interleukin receptor TIR domain"/>
    <property type="match status" value="1"/>
</dbReference>
<reference evidence="2 3" key="1">
    <citation type="submission" date="2024-05" db="EMBL/GenBank/DDBJ databases">
        <title>Microbispora sp.ZYX-F-249.</title>
        <authorList>
            <person name="Xie H."/>
        </authorList>
    </citation>
    <scope>NUCLEOTIDE SEQUENCE [LARGE SCALE GENOMIC DNA]</scope>
    <source>
        <strain evidence="2 3">ZYX-F-249</strain>
    </source>
</reference>
<name>A0ABV0ARQ5_9ACTN</name>